<organism evidence="2 3">
    <name type="scientific">Fibrella aestuarina BUZ 2</name>
    <dbReference type="NCBI Taxonomy" id="1166018"/>
    <lineage>
        <taxon>Bacteria</taxon>
        <taxon>Pseudomonadati</taxon>
        <taxon>Bacteroidota</taxon>
        <taxon>Cytophagia</taxon>
        <taxon>Cytophagales</taxon>
        <taxon>Spirosomataceae</taxon>
        <taxon>Fibrella</taxon>
    </lineage>
</organism>
<dbReference type="STRING" id="1166018.FAES_0063"/>
<dbReference type="Proteomes" id="UP000011058">
    <property type="component" value="Chromosome"/>
</dbReference>
<dbReference type="RefSeq" id="WP_015329177.1">
    <property type="nucleotide sequence ID" value="NC_020054.1"/>
</dbReference>
<dbReference type="KEGG" id="fae:FAES_0063"/>
<feature type="signal peptide" evidence="1">
    <location>
        <begin position="1"/>
        <end position="20"/>
    </location>
</feature>
<keyword evidence="1" id="KW-0732">Signal</keyword>
<dbReference type="eggNOG" id="ENOG5031DHG">
    <property type="taxonomic scope" value="Bacteria"/>
</dbReference>
<reference evidence="2 3" key="1">
    <citation type="journal article" date="2012" name="J. Bacteriol.">
        <title>Genome Sequence of Fibrella aestuarina BUZ 2T, a Filamentous Marine Bacterium.</title>
        <authorList>
            <person name="Filippini M."/>
            <person name="Qi W."/>
            <person name="Blom J."/>
            <person name="Goesmann A."/>
            <person name="Smits T.H."/>
            <person name="Bagheri H.C."/>
        </authorList>
    </citation>
    <scope>NUCLEOTIDE SEQUENCE [LARGE SCALE GENOMIC DNA]</scope>
    <source>
        <strain evidence="3">BUZ 2T</strain>
    </source>
</reference>
<keyword evidence="3" id="KW-1185">Reference proteome</keyword>
<evidence type="ECO:0008006" key="4">
    <source>
        <dbReference type="Google" id="ProtNLM"/>
    </source>
</evidence>
<dbReference type="EMBL" id="HE796683">
    <property type="protein sequence ID" value="CCG98077.1"/>
    <property type="molecule type" value="Genomic_DNA"/>
</dbReference>
<name>I0K1S4_9BACT</name>
<dbReference type="OrthoDB" id="1524955at2"/>
<accession>I0K1S4</accession>
<gene>
    <name evidence="2" type="ORF">FAES_0063</name>
</gene>
<evidence type="ECO:0000313" key="2">
    <source>
        <dbReference type="EMBL" id="CCG98077.1"/>
    </source>
</evidence>
<feature type="chain" id="PRO_5003630883" description="Curli production assembly/transport component CsgE" evidence="1">
    <location>
        <begin position="21"/>
        <end position="187"/>
    </location>
</feature>
<dbReference type="HOGENOM" id="CLU_1445669_0_0_10"/>
<protein>
    <recommendedName>
        <fullName evidence="4">Curli production assembly/transport component CsgE</fullName>
    </recommendedName>
</protein>
<sequence>MKHLYVLIWLLTFLALPTLAQDPDVYGMIDLEGALREEALNEQGAGTESLLLDNTRSKVGRDFYDAFYRAYQELTPTGDQLSGQLAPNATLLNPSDTAQVKLQKPLEFELNLFLISVDELPANSGIGSIMSVSINDELIFQQVVQNRIDTIEELAGYVAQAVREYVDNYAATQRDLENEDLRGSGVY</sequence>
<evidence type="ECO:0000256" key="1">
    <source>
        <dbReference type="SAM" id="SignalP"/>
    </source>
</evidence>
<evidence type="ECO:0000313" key="3">
    <source>
        <dbReference type="Proteomes" id="UP000011058"/>
    </source>
</evidence>
<proteinExistence type="predicted"/>
<dbReference type="AlphaFoldDB" id="I0K1S4"/>